<dbReference type="GO" id="GO:0016020">
    <property type="term" value="C:membrane"/>
    <property type="evidence" value="ECO:0007669"/>
    <property type="project" value="UniProtKB-SubCell"/>
</dbReference>
<evidence type="ECO:0000313" key="7">
    <source>
        <dbReference type="Proteomes" id="UP000070700"/>
    </source>
</evidence>
<sequence>NGTQIVFFEYRPNKAAGYTFTILFGLAAFCHLIYLFWKRAWFFIPFFLGGIAETFGYYGRALASSNPTKVGPFIQQNLLILVATPFLAASVYMSLGRIITALQAQQHSLISIRWMTKIYVLIDVGCIISQFIGATLPASGDPALIERARIILLGGLVTQIVALSLFILTCWHVHRRVKKDPPSILVKNPEVRWERHLRAIEVITLLMIVRGVVRTVEYLQGAGGYVVSHEAFLYACDAGPMFVVMIIFLLVYPGRLVR</sequence>
<keyword evidence="4 5" id="KW-0472">Membrane</keyword>
<organism evidence="6 7">
    <name type="scientific">Mollisia scopiformis</name>
    <name type="common">Conifer needle endophyte fungus</name>
    <name type="synonym">Phialocephala scopiformis</name>
    <dbReference type="NCBI Taxonomy" id="149040"/>
    <lineage>
        <taxon>Eukaryota</taxon>
        <taxon>Fungi</taxon>
        <taxon>Dikarya</taxon>
        <taxon>Ascomycota</taxon>
        <taxon>Pezizomycotina</taxon>
        <taxon>Leotiomycetes</taxon>
        <taxon>Helotiales</taxon>
        <taxon>Mollisiaceae</taxon>
        <taxon>Mollisia</taxon>
    </lineage>
</organism>
<feature type="transmembrane region" description="Helical" evidence="5">
    <location>
        <begin position="15"/>
        <end position="34"/>
    </location>
</feature>
<dbReference type="Proteomes" id="UP000070700">
    <property type="component" value="Unassembled WGS sequence"/>
</dbReference>
<feature type="non-terminal residue" evidence="6">
    <location>
        <position position="258"/>
    </location>
</feature>
<feature type="transmembrane region" description="Helical" evidence="5">
    <location>
        <begin position="150"/>
        <end position="174"/>
    </location>
</feature>
<protein>
    <submittedName>
        <fullName evidence="6">RTA1 like protein</fullName>
    </submittedName>
</protein>
<dbReference type="EMBL" id="KQ947422">
    <property type="protein sequence ID" value="KUJ13208.1"/>
    <property type="molecule type" value="Genomic_DNA"/>
</dbReference>
<keyword evidence="2 5" id="KW-0812">Transmembrane</keyword>
<proteinExistence type="predicted"/>
<gene>
    <name evidence="6" type="ORF">LY89DRAFT_543670</name>
</gene>
<accession>A0A194WZ23</accession>
<comment type="subcellular location">
    <subcellularLocation>
        <location evidence="1">Membrane</location>
        <topology evidence="1">Multi-pass membrane protein</topology>
    </subcellularLocation>
</comment>
<feature type="non-terminal residue" evidence="6">
    <location>
        <position position="1"/>
    </location>
</feature>
<dbReference type="KEGG" id="psco:LY89DRAFT_543670"/>
<dbReference type="InterPro" id="IPR007568">
    <property type="entry name" value="RTA1"/>
</dbReference>
<feature type="transmembrane region" description="Helical" evidence="5">
    <location>
        <begin position="195"/>
        <end position="212"/>
    </location>
</feature>
<dbReference type="PANTHER" id="PTHR31465:SF17">
    <property type="entry name" value="DOMAIN PROTEIN, PUTATIVE (AFU_ORTHOLOGUE AFUA_5G09900)-RELATED"/>
    <property type="match status" value="1"/>
</dbReference>
<name>A0A194WZ23_MOLSC</name>
<dbReference type="RefSeq" id="XP_018067563.1">
    <property type="nucleotide sequence ID" value="XM_018208211.1"/>
</dbReference>
<evidence type="ECO:0000256" key="5">
    <source>
        <dbReference type="SAM" id="Phobius"/>
    </source>
</evidence>
<dbReference type="PANTHER" id="PTHR31465">
    <property type="entry name" value="PROTEIN RTA1-RELATED"/>
    <property type="match status" value="1"/>
</dbReference>
<dbReference type="GeneID" id="28817937"/>
<feature type="transmembrane region" description="Helical" evidence="5">
    <location>
        <begin position="41"/>
        <end position="58"/>
    </location>
</feature>
<evidence type="ECO:0000256" key="3">
    <source>
        <dbReference type="ARBA" id="ARBA00022989"/>
    </source>
</evidence>
<evidence type="ECO:0000256" key="2">
    <source>
        <dbReference type="ARBA" id="ARBA00022692"/>
    </source>
</evidence>
<feature type="transmembrane region" description="Helical" evidence="5">
    <location>
        <begin position="232"/>
        <end position="252"/>
    </location>
</feature>
<dbReference type="Pfam" id="PF04479">
    <property type="entry name" value="RTA1"/>
    <property type="match status" value="1"/>
</dbReference>
<dbReference type="OrthoDB" id="3358017at2759"/>
<evidence type="ECO:0000256" key="4">
    <source>
        <dbReference type="ARBA" id="ARBA00023136"/>
    </source>
</evidence>
<evidence type="ECO:0000256" key="1">
    <source>
        <dbReference type="ARBA" id="ARBA00004141"/>
    </source>
</evidence>
<reference evidence="6 7" key="1">
    <citation type="submission" date="2015-10" db="EMBL/GenBank/DDBJ databases">
        <title>Full genome of DAOMC 229536 Phialocephala scopiformis, a fungal endophyte of spruce producing the potent anti-insectan compound rugulosin.</title>
        <authorList>
            <consortium name="DOE Joint Genome Institute"/>
            <person name="Walker A.K."/>
            <person name="Frasz S.L."/>
            <person name="Seifert K.A."/>
            <person name="Miller J.D."/>
            <person name="Mondo S.J."/>
            <person name="Labutti K."/>
            <person name="Lipzen A."/>
            <person name="Dockter R."/>
            <person name="Kennedy M."/>
            <person name="Grigoriev I.V."/>
            <person name="Spatafora J.W."/>
        </authorList>
    </citation>
    <scope>NUCLEOTIDE SEQUENCE [LARGE SCALE GENOMIC DNA]</scope>
    <source>
        <strain evidence="6 7">CBS 120377</strain>
    </source>
</reference>
<keyword evidence="3 5" id="KW-1133">Transmembrane helix</keyword>
<keyword evidence="7" id="KW-1185">Reference proteome</keyword>
<dbReference type="AlphaFoldDB" id="A0A194WZ23"/>
<evidence type="ECO:0000313" key="6">
    <source>
        <dbReference type="EMBL" id="KUJ13208.1"/>
    </source>
</evidence>
<dbReference type="InParanoid" id="A0A194WZ23"/>
<feature type="transmembrane region" description="Helical" evidence="5">
    <location>
        <begin position="78"/>
        <end position="98"/>
    </location>
</feature>
<feature type="transmembrane region" description="Helical" evidence="5">
    <location>
        <begin position="118"/>
        <end position="138"/>
    </location>
</feature>